<protein>
    <submittedName>
        <fullName evidence="2">Uncharacterized protein</fullName>
    </submittedName>
</protein>
<evidence type="ECO:0000313" key="2">
    <source>
        <dbReference type="EMBL" id="KAG0572332.1"/>
    </source>
</evidence>
<gene>
    <name evidence="2" type="ORF">KC19_VG085800</name>
</gene>
<organism evidence="2 3">
    <name type="scientific">Ceratodon purpureus</name>
    <name type="common">Fire moss</name>
    <name type="synonym">Dicranum purpureum</name>
    <dbReference type="NCBI Taxonomy" id="3225"/>
    <lineage>
        <taxon>Eukaryota</taxon>
        <taxon>Viridiplantae</taxon>
        <taxon>Streptophyta</taxon>
        <taxon>Embryophyta</taxon>
        <taxon>Bryophyta</taxon>
        <taxon>Bryophytina</taxon>
        <taxon>Bryopsida</taxon>
        <taxon>Dicranidae</taxon>
        <taxon>Pseudoditrichales</taxon>
        <taxon>Ditrichaceae</taxon>
        <taxon>Ceratodon</taxon>
    </lineage>
</organism>
<dbReference type="Proteomes" id="UP000822688">
    <property type="component" value="Chromosome V"/>
</dbReference>
<feature type="region of interest" description="Disordered" evidence="1">
    <location>
        <begin position="91"/>
        <end position="120"/>
    </location>
</feature>
<comment type="caution">
    <text evidence="2">The sequence shown here is derived from an EMBL/GenBank/DDBJ whole genome shotgun (WGS) entry which is preliminary data.</text>
</comment>
<feature type="compositionally biased region" description="Pro residues" evidence="1">
    <location>
        <begin position="179"/>
        <end position="188"/>
    </location>
</feature>
<reference evidence="2" key="1">
    <citation type="submission" date="2020-06" db="EMBL/GenBank/DDBJ databases">
        <title>WGS assembly of Ceratodon purpureus strain R40.</title>
        <authorList>
            <person name="Carey S.B."/>
            <person name="Jenkins J."/>
            <person name="Shu S."/>
            <person name="Lovell J.T."/>
            <person name="Sreedasyam A."/>
            <person name="Maumus F."/>
            <person name="Tiley G.P."/>
            <person name="Fernandez-Pozo N."/>
            <person name="Barry K."/>
            <person name="Chen C."/>
            <person name="Wang M."/>
            <person name="Lipzen A."/>
            <person name="Daum C."/>
            <person name="Saski C.A."/>
            <person name="Payton A.C."/>
            <person name="Mcbreen J.C."/>
            <person name="Conrad R.E."/>
            <person name="Kollar L.M."/>
            <person name="Olsson S."/>
            <person name="Huttunen S."/>
            <person name="Landis J.B."/>
            <person name="Wickett N.J."/>
            <person name="Johnson M.G."/>
            <person name="Rensing S.A."/>
            <person name="Grimwood J."/>
            <person name="Schmutz J."/>
            <person name="Mcdaniel S.F."/>
        </authorList>
    </citation>
    <scope>NUCLEOTIDE SEQUENCE</scope>
    <source>
        <strain evidence="2">R40</strain>
    </source>
</reference>
<feature type="region of interest" description="Disordered" evidence="1">
    <location>
        <begin position="152"/>
        <end position="196"/>
    </location>
</feature>
<sequence>MAGGKRTLPGKNAPGPKVKGAAPSLARCCGRLVTDQALRPRLSYTCTWTWWSLAPSSSGPSAAHCRGWRWRISQYSISPSRTAWNLQDDTQVNTPTLPRESLCSGDTVSASPTPPRSASRAEWMRVLEDGMPNNSTRGASISQPLPLTFSSESRARLGTDPNSNASTSRASMDSQHLCSPPPPPPPPLCGESLLPDSYDYREGMEAVRAYFAAARRTSNAPGG</sequence>
<feature type="compositionally biased region" description="Polar residues" evidence="1">
    <location>
        <begin position="160"/>
        <end position="177"/>
    </location>
</feature>
<evidence type="ECO:0000256" key="1">
    <source>
        <dbReference type="SAM" id="MobiDB-lite"/>
    </source>
</evidence>
<feature type="region of interest" description="Disordered" evidence="1">
    <location>
        <begin position="1"/>
        <end position="20"/>
    </location>
</feature>
<evidence type="ECO:0000313" key="3">
    <source>
        <dbReference type="Proteomes" id="UP000822688"/>
    </source>
</evidence>
<dbReference type="EMBL" id="CM026426">
    <property type="protein sequence ID" value="KAG0572332.1"/>
    <property type="molecule type" value="Genomic_DNA"/>
</dbReference>
<keyword evidence="3" id="KW-1185">Reference proteome</keyword>
<proteinExistence type="predicted"/>
<accession>A0A8T0HNB6</accession>
<name>A0A8T0HNB6_CERPU</name>
<dbReference type="AlphaFoldDB" id="A0A8T0HNB6"/>